<evidence type="ECO:0000256" key="5">
    <source>
        <dbReference type="SAM" id="Phobius"/>
    </source>
</evidence>
<dbReference type="Gene3D" id="3.40.50.720">
    <property type="entry name" value="NAD(P)-binding Rossmann-like Domain"/>
    <property type="match status" value="1"/>
</dbReference>
<dbReference type="PANTHER" id="PTHR24322">
    <property type="entry name" value="PKSB"/>
    <property type="match status" value="1"/>
</dbReference>
<evidence type="ECO:0008006" key="9">
    <source>
        <dbReference type="Google" id="ProtNLM"/>
    </source>
</evidence>
<keyword evidence="3" id="KW-0520">NAD</keyword>
<evidence type="ECO:0000313" key="6">
    <source>
        <dbReference type="EMBL" id="ELT99901.1"/>
    </source>
</evidence>
<accession>R7U8A3</accession>
<evidence type="ECO:0000256" key="1">
    <source>
        <dbReference type="ARBA" id="ARBA00006484"/>
    </source>
</evidence>
<dbReference type="PRINTS" id="PR00080">
    <property type="entry name" value="SDRFAMILY"/>
</dbReference>
<evidence type="ECO:0000256" key="2">
    <source>
        <dbReference type="ARBA" id="ARBA00023002"/>
    </source>
</evidence>
<dbReference type="GO" id="GO:0016616">
    <property type="term" value="F:oxidoreductase activity, acting on the CH-OH group of donors, NAD or NADP as acceptor"/>
    <property type="evidence" value="ECO:0007669"/>
    <property type="project" value="TreeGrafter"/>
</dbReference>
<dbReference type="Proteomes" id="UP000014760">
    <property type="component" value="Unassembled WGS sequence"/>
</dbReference>
<evidence type="ECO:0000313" key="7">
    <source>
        <dbReference type="EnsemblMetazoa" id="CapteP124216"/>
    </source>
</evidence>
<dbReference type="EMBL" id="KB306425">
    <property type="protein sequence ID" value="ELT99901.1"/>
    <property type="molecule type" value="Genomic_DNA"/>
</dbReference>
<dbReference type="STRING" id="283909.R7U8A3"/>
<reference evidence="8" key="1">
    <citation type="submission" date="2012-12" db="EMBL/GenBank/DDBJ databases">
        <authorList>
            <person name="Hellsten U."/>
            <person name="Grimwood J."/>
            <person name="Chapman J.A."/>
            <person name="Shapiro H."/>
            <person name="Aerts A."/>
            <person name="Otillar R.P."/>
            <person name="Terry A.Y."/>
            <person name="Boore J.L."/>
            <person name="Simakov O."/>
            <person name="Marletaz F."/>
            <person name="Cho S.-J."/>
            <person name="Edsinger-Gonzales E."/>
            <person name="Havlak P."/>
            <person name="Kuo D.-H."/>
            <person name="Larsson T."/>
            <person name="Lv J."/>
            <person name="Arendt D."/>
            <person name="Savage R."/>
            <person name="Osoegawa K."/>
            <person name="de Jong P."/>
            <person name="Lindberg D.R."/>
            <person name="Seaver E.C."/>
            <person name="Weisblat D.A."/>
            <person name="Putnam N.H."/>
            <person name="Grigoriev I.V."/>
            <person name="Rokhsar D.S."/>
        </authorList>
    </citation>
    <scope>NUCLEOTIDE SEQUENCE</scope>
    <source>
        <strain evidence="8">I ESC-2004</strain>
    </source>
</reference>
<dbReference type="SUPFAM" id="SSF51735">
    <property type="entry name" value="NAD(P)-binding Rossmann-fold domains"/>
    <property type="match status" value="1"/>
</dbReference>
<evidence type="ECO:0000256" key="3">
    <source>
        <dbReference type="ARBA" id="ARBA00023027"/>
    </source>
</evidence>
<dbReference type="OMA" id="ESLAFEM"/>
<dbReference type="InterPro" id="IPR036291">
    <property type="entry name" value="NAD(P)-bd_dom_sf"/>
</dbReference>
<dbReference type="Pfam" id="PF00106">
    <property type="entry name" value="adh_short"/>
    <property type="match status" value="1"/>
</dbReference>
<dbReference type="EnsemblMetazoa" id="CapteT124216">
    <property type="protein sequence ID" value="CapteP124216"/>
    <property type="gene ID" value="CapteG124216"/>
</dbReference>
<keyword evidence="8" id="KW-1185">Reference proteome</keyword>
<dbReference type="PANTHER" id="PTHR24322:SF746">
    <property type="entry name" value="SHORT CHAIN DEHYDROGENASE_REDUCTASE FAMILY 16C MEMBER 5"/>
    <property type="match status" value="1"/>
</dbReference>
<dbReference type="PRINTS" id="PR00081">
    <property type="entry name" value="GDHRDH"/>
</dbReference>
<keyword evidence="5" id="KW-0472">Membrane</keyword>
<keyword evidence="5" id="KW-0812">Transmembrane</keyword>
<dbReference type="InterPro" id="IPR002347">
    <property type="entry name" value="SDR_fam"/>
</dbReference>
<evidence type="ECO:0000313" key="8">
    <source>
        <dbReference type="Proteomes" id="UP000014760"/>
    </source>
</evidence>
<comment type="similarity">
    <text evidence="1 4">Belongs to the short-chain dehydrogenases/reductases (SDR) family.</text>
</comment>
<keyword evidence="5" id="KW-1133">Transmembrane helix</keyword>
<dbReference type="HOGENOM" id="CLU_010194_2_5_1"/>
<organism evidence="6">
    <name type="scientific">Capitella teleta</name>
    <name type="common">Polychaete worm</name>
    <dbReference type="NCBI Taxonomy" id="283909"/>
    <lineage>
        <taxon>Eukaryota</taxon>
        <taxon>Metazoa</taxon>
        <taxon>Spiralia</taxon>
        <taxon>Lophotrochozoa</taxon>
        <taxon>Annelida</taxon>
        <taxon>Polychaeta</taxon>
        <taxon>Sedentaria</taxon>
        <taxon>Scolecida</taxon>
        <taxon>Capitellidae</taxon>
        <taxon>Capitella</taxon>
    </lineage>
</organism>
<name>R7U8A3_CAPTE</name>
<dbReference type="EMBL" id="AMQN01009870">
    <property type="status" value="NOT_ANNOTATED_CDS"/>
    <property type="molecule type" value="Genomic_DNA"/>
</dbReference>
<dbReference type="OrthoDB" id="10253736at2759"/>
<dbReference type="FunCoup" id="R7U8A3">
    <property type="interactions" value="112"/>
</dbReference>
<protein>
    <recommendedName>
        <fullName evidence="9">Epidermal retinol dehydrogenase 2</fullName>
    </recommendedName>
</protein>
<reference evidence="7" key="3">
    <citation type="submission" date="2015-06" db="UniProtKB">
        <authorList>
            <consortium name="EnsemblMetazoa"/>
        </authorList>
    </citation>
    <scope>IDENTIFICATION</scope>
</reference>
<evidence type="ECO:0000256" key="4">
    <source>
        <dbReference type="RuleBase" id="RU000363"/>
    </source>
</evidence>
<keyword evidence="2" id="KW-0560">Oxidoreductase</keyword>
<proteinExistence type="inferred from homology"/>
<feature type="transmembrane region" description="Helical" evidence="5">
    <location>
        <begin position="12"/>
        <end position="31"/>
    </location>
</feature>
<dbReference type="CDD" id="cd05339">
    <property type="entry name" value="17beta-HSDXI-like_SDR_c"/>
    <property type="match status" value="1"/>
</dbReference>
<reference evidence="6 8" key="2">
    <citation type="journal article" date="2013" name="Nature">
        <title>Insights into bilaterian evolution from three spiralian genomes.</title>
        <authorList>
            <person name="Simakov O."/>
            <person name="Marletaz F."/>
            <person name="Cho S.J."/>
            <person name="Edsinger-Gonzales E."/>
            <person name="Havlak P."/>
            <person name="Hellsten U."/>
            <person name="Kuo D.H."/>
            <person name="Larsson T."/>
            <person name="Lv J."/>
            <person name="Arendt D."/>
            <person name="Savage R."/>
            <person name="Osoegawa K."/>
            <person name="de Jong P."/>
            <person name="Grimwood J."/>
            <person name="Chapman J.A."/>
            <person name="Shapiro H."/>
            <person name="Aerts A."/>
            <person name="Otillar R.P."/>
            <person name="Terry A.Y."/>
            <person name="Boore J.L."/>
            <person name="Grigoriev I.V."/>
            <person name="Lindberg D.R."/>
            <person name="Seaver E.C."/>
            <person name="Weisblat D.A."/>
            <person name="Putnam N.H."/>
            <person name="Rokhsar D.S."/>
        </authorList>
    </citation>
    <scope>NUCLEOTIDE SEQUENCE</scope>
    <source>
        <strain evidence="6 8">I ESC-2004</strain>
    </source>
</reference>
<dbReference type="AlphaFoldDB" id="R7U8A3"/>
<dbReference type="FunFam" id="3.40.50.720:FF:000202">
    <property type="entry name" value="Short-chain dehydrogenase/reductase family 16C member 6"/>
    <property type="match status" value="1"/>
</dbReference>
<gene>
    <name evidence="6" type="ORF">CAPTEDRAFT_124216</name>
</gene>
<sequence>MNLFIESIGATALFFYYWLESIVLFFVPASFRRKDVSGQKVLITGAGNGLGRLMAQRFAEHGCTLILWDINKELNEETASLVKRHRVPAHTFICDLSDKDDIYAAAAKTKEEVGEVDILVNNAGIVTGGQFLKCSDRLMVKCMEVNTMAHFWTTKSFLPGMLQRNKGHIVSLASAAGLIGVNSLVDYCTSKFGAVGFDESIRQEIAVAGKDGVKTTCICPFYINTGMFAGVSTRFPALLPILEPEYAVDRIMDAVLTDEPIIFLPRLLYVLFALKNILPVKCITLLNHFFGASSSMDDFVGRQKKE</sequence>
<dbReference type="GO" id="GO:0005811">
    <property type="term" value="C:lipid droplet"/>
    <property type="evidence" value="ECO:0007669"/>
    <property type="project" value="TreeGrafter"/>
</dbReference>